<dbReference type="Proteomes" id="UP000530234">
    <property type="component" value="Unassembled WGS sequence"/>
</dbReference>
<comment type="caution">
    <text evidence="8">The sequence shown here is derived from an EMBL/GenBank/DDBJ whole genome shotgun (WGS) entry which is preliminary data.</text>
</comment>
<feature type="transmembrane region" description="Helical" evidence="7">
    <location>
        <begin position="271"/>
        <end position="292"/>
    </location>
</feature>
<evidence type="ECO:0000313" key="8">
    <source>
        <dbReference type="EMBL" id="MBB0231410.1"/>
    </source>
</evidence>
<name>A0A7W3XXT4_9ACTN</name>
<organism evidence="8 9">
    <name type="scientific">Streptomyces calidiresistens</name>
    <dbReference type="NCBI Taxonomy" id="1485586"/>
    <lineage>
        <taxon>Bacteria</taxon>
        <taxon>Bacillati</taxon>
        <taxon>Actinomycetota</taxon>
        <taxon>Actinomycetes</taxon>
        <taxon>Kitasatosporales</taxon>
        <taxon>Streptomycetaceae</taxon>
        <taxon>Streptomyces</taxon>
    </lineage>
</organism>
<feature type="compositionally biased region" description="Low complexity" evidence="6">
    <location>
        <begin position="32"/>
        <end position="45"/>
    </location>
</feature>
<dbReference type="InterPro" id="IPR017039">
    <property type="entry name" value="Virul_fac_BrkB"/>
</dbReference>
<dbReference type="Pfam" id="PF03631">
    <property type="entry name" value="Virul_fac_BrkB"/>
    <property type="match status" value="1"/>
</dbReference>
<keyword evidence="3 7" id="KW-0812">Transmembrane</keyword>
<feature type="transmembrane region" description="Helical" evidence="7">
    <location>
        <begin position="239"/>
        <end position="259"/>
    </location>
</feature>
<feature type="transmembrane region" description="Helical" evidence="7">
    <location>
        <begin position="149"/>
        <end position="171"/>
    </location>
</feature>
<evidence type="ECO:0000256" key="7">
    <source>
        <dbReference type="SAM" id="Phobius"/>
    </source>
</evidence>
<keyword evidence="5 7" id="KW-0472">Membrane</keyword>
<feature type="region of interest" description="Disordered" evidence="6">
    <location>
        <begin position="1"/>
        <end position="63"/>
    </location>
</feature>
<gene>
    <name evidence="8" type="ORF">FOE67_18330</name>
</gene>
<proteinExistence type="predicted"/>
<evidence type="ECO:0000256" key="2">
    <source>
        <dbReference type="ARBA" id="ARBA00022475"/>
    </source>
</evidence>
<dbReference type="EMBL" id="VKHS01000508">
    <property type="protein sequence ID" value="MBB0231410.1"/>
    <property type="molecule type" value="Genomic_DNA"/>
</dbReference>
<dbReference type="GO" id="GO:0005886">
    <property type="term" value="C:plasma membrane"/>
    <property type="evidence" value="ECO:0007669"/>
    <property type="project" value="UniProtKB-SubCell"/>
</dbReference>
<reference evidence="9" key="1">
    <citation type="submission" date="2019-10" db="EMBL/GenBank/DDBJ databases">
        <title>Streptomyces sp. nov., a novel actinobacterium isolated from alkaline environment.</title>
        <authorList>
            <person name="Golinska P."/>
        </authorList>
    </citation>
    <scope>NUCLEOTIDE SEQUENCE [LARGE SCALE GENOMIC DNA]</scope>
    <source>
        <strain evidence="9">DSM 42108</strain>
    </source>
</reference>
<comment type="subcellular location">
    <subcellularLocation>
        <location evidence="1">Cell membrane</location>
        <topology evidence="1">Multi-pass membrane protein</topology>
    </subcellularLocation>
</comment>
<evidence type="ECO:0000313" key="9">
    <source>
        <dbReference type="Proteomes" id="UP000530234"/>
    </source>
</evidence>
<evidence type="ECO:0000256" key="1">
    <source>
        <dbReference type="ARBA" id="ARBA00004651"/>
    </source>
</evidence>
<evidence type="ECO:0000256" key="3">
    <source>
        <dbReference type="ARBA" id="ARBA00022692"/>
    </source>
</evidence>
<keyword evidence="2" id="KW-1003">Cell membrane</keyword>
<evidence type="ECO:0000256" key="4">
    <source>
        <dbReference type="ARBA" id="ARBA00022989"/>
    </source>
</evidence>
<dbReference type="PANTHER" id="PTHR30213">
    <property type="entry name" value="INNER MEMBRANE PROTEIN YHJD"/>
    <property type="match status" value="1"/>
</dbReference>
<protein>
    <submittedName>
        <fullName evidence="8">YihY family inner membrane protein</fullName>
    </submittedName>
</protein>
<keyword evidence="9" id="KW-1185">Reference proteome</keyword>
<evidence type="ECO:0000256" key="6">
    <source>
        <dbReference type="SAM" id="MobiDB-lite"/>
    </source>
</evidence>
<dbReference type="NCBIfam" id="TIGR00765">
    <property type="entry name" value="yihY_not_rbn"/>
    <property type="match status" value="1"/>
</dbReference>
<evidence type="ECO:0000256" key="5">
    <source>
        <dbReference type="ARBA" id="ARBA00023136"/>
    </source>
</evidence>
<dbReference type="PANTHER" id="PTHR30213:SF0">
    <property type="entry name" value="UPF0761 MEMBRANE PROTEIN YIHY"/>
    <property type="match status" value="1"/>
</dbReference>
<feature type="region of interest" description="Disordered" evidence="6">
    <location>
        <begin position="345"/>
        <end position="369"/>
    </location>
</feature>
<feature type="transmembrane region" description="Helical" evidence="7">
    <location>
        <begin position="304"/>
        <end position="326"/>
    </location>
</feature>
<feature type="compositionally biased region" description="Gly residues" evidence="6">
    <location>
        <begin position="360"/>
        <end position="369"/>
    </location>
</feature>
<accession>A0A7W3XXT4</accession>
<dbReference type="AlphaFoldDB" id="A0A7W3XXT4"/>
<sequence length="369" mass="38659">MAVPGKPSGTPDPSGVTGRGEEAGRRGGIGSGTRPSAGNAGGAESEAGEEVGDGEEPGGSDSRRAVFGRALRRTPGAVWEHDLMDWAAALTYYAVLAIFPMLLVTVSVVGLTGRDAVPELVDQLGAVVPEASRALLEQSLRDMADQRSAVWLLVVFGTVGSLWSATGYLGVFRRALHTMYGVRDTRPVWRTMPRIVLTALMLLVLLVSSALVLLLTGGLARFTGHLLGMDGAAITAWNILKWPLLLCLGAVLVLVVFRTGPRPTRAARRNAPGGALAVVLWLTASVGFALYASHAPTYNRLYGSLAGIVVFLVWLWVTNLALLAGAQFNAEVASVRRVSPVAPGVERVSGEPLPAPARGEGTGTGRADP</sequence>
<feature type="transmembrane region" description="Helical" evidence="7">
    <location>
        <begin position="90"/>
        <end position="111"/>
    </location>
</feature>
<feature type="compositionally biased region" description="Acidic residues" evidence="6">
    <location>
        <begin position="46"/>
        <end position="58"/>
    </location>
</feature>
<keyword evidence="4 7" id="KW-1133">Transmembrane helix</keyword>
<feature type="transmembrane region" description="Helical" evidence="7">
    <location>
        <begin position="192"/>
        <end position="219"/>
    </location>
</feature>